<dbReference type="EMBL" id="CAJVPU010001054">
    <property type="protein sequence ID" value="CAG8469854.1"/>
    <property type="molecule type" value="Genomic_DNA"/>
</dbReference>
<keyword evidence="2" id="KW-1185">Reference proteome</keyword>
<accession>A0ACA9KF81</accession>
<sequence length="124" mass="13670">MAYRGTAQMTVPPMRDEDSPGEWRFNLLGCFDDSGLCVTTFCCPCVTYGRIKDKTNPESGFCLNCVVWCTGIVELSGVCETFRVPHVATAAFIAVVRIVGYLGGSGYTKKIDSLLFKIGHRRNM</sequence>
<protein>
    <submittedName>
        <fullName evidence="1">5899_t:CDS:1</fullName>
    </submittedName>
</protein>
<gene>
    <name evidence="1" type="ORF">DHETER_LOCUS1662</name>
</gene>
<dbReference type="Proteomes" id="UP000789702">
    <property type="component" value="Unassembled WGS sequence"/>
</dbReference>
<comment type="caution">
    <text evidence="1">The sequence shown here is derived from an EMBL/GenBank/DDBJ whole genome shotgun (WGS) entry which is preliminary data.</text>
</comment>
<evidence type="ECO:0000313" key="2">
    <source>
        <dbReference type="Proteomes" id="UP000789702"/>
    </source>
</evidence>
<evidence type="ECO:0000313" key="1">
    <source>
        <dbReference type="EMBL" id="CAG8469854.1"/>
    </source>
</evidence>
<organism evidence="1 2">
    <name type="scientific">Dentiscutata heterogama</name>
    <dbReference type="NCBI Taxonomy" id="1316150"/>
    <lineage>
        <taxon>Eukaryota</taxon>
        <taxon>Fungi</taxon>
        <taxon>Fungi incertae sedis</taxon>
        <taxon>Mucoromycota</taxon>
        <taxon>Glomeromycotina</taxon>
        <taxon>Glomeromycetes</taxon>
        <taxon>Diversisporales</taxon>
        <taxon>Gigasporaceae</taxon>
        <taxon>Dentiscutata</taxon>
    </lineage>
</organism>
<proteinExistence type="predicted"/>
<name>A0ACA9KF81_9GLOM</name>
<reference evidence="1" key="1">
    <citation type="submission" date="2021-06" db="EMBL/GenBank/DDBJ databases">
        <authorList>
            <person name="Kallberg Y."/>
            <person name="Tangrot J."/>
            <person name="Rosling A."/>
        </authorList>
    </citation>
    <scope>NUCLEOTIDE SEQUENCE</scope>
    <source>
        <strain evidence="1">IL203A</strain>
    </source>
</reference>